<comment type="subcellular location">
    <subcellularLocation>
        <location evidence="2">Cytoplasmic vesicle</location>
        <location evidence="2">Phagosome membrane</location>
    </subcellularLocation>
    <subcellularLocation>
        <location evidence="1">Early endosome membrane</location>
    </subcellularLocation>
</comment>
<dbReference type="InterPro" id="IPR057268">
    <property type="entry name" value="Ribosomal_L18"/>
</dbReference>
<dbReference type="SMART" id="SM00128">
    <property type="entry name" value="IPPc"/>
    <property type="match status" value="1"/>
</dbReference>
<sequence length="1277" mass="142323">MPFVKEQKNSAYFSRYQVKYRRRREGKTDYYARKRLVVQAKNKYASPKYRLVVRITNKDVICQIVSAKLQGDVVLAAAYSHELPRYGIKHGLTNWAACYATGLLCARRALTKLGLADKYEGVTEPSGELELTEPIEGEPRPFKCFLDVGVARTSTGARVFGAMKGASDGGIFIPHSEQRFPGFDPESKELDAETLQRYIYGGHVAEFMETLEEEDDERFKKHFSTYLEDDISSEDIEDMYREAHEKIREDPSYTKTDKADLAAWKEASKKTHPKKLSTAERKERVKAKKEAWLASRDLLVFRASSPGEVAITSVLPILPDFDLRVEQLEDSTAGFHITLSAPSFPPSLAQTSVSHSLSFTGDLLSRSVTDFIAAVREAQQQARADTAAVHSYGWLVPYFDLACRRQVGEKGLTYRKRLHDVRWDKVGAAYSARASAMDDSAFASGSPSRSFDPTDTDSEYTEGERAAIERWVVERLREREDEFVNREEIRVWCGTFNVNDKRPKNGGSDIQAWVDSTNGAELLVFGFQELDLSTEAMLRYTPYREEIWRKAIEEALSRQEGVSYSRVHSRQLVGALIMMYVRSDMKEHVGDVSSASIATGLMGLMANKGAVGVRLRWKDTPLTFVNSHLAAFVSNVAQRNLQFHDTAAQLLFPFASYEERDAWTPNVKPDAPRPVGEGWSVWESEVLVWMGDLNYRLELPREEVDRMIATPQYDLLKQFDQLETQKMHGHAFADFEEPAITFPPTFKFDVGTDSYDTSEKQRVPSWTDRILHLSTRTAAVSVERYTSHPEVVISDHKPISAMLRVPVYTVSTRDREKVQHSIVSELHLSTGDAVPEIRLVPGPSIDFGRVELHVPTSCDVELVNVGSASLSPAVTSLTSLSHCVAQVFATWNFALKDSSSSFTPPWLSVMPTSGLILPSSRQRIRFTVNVTPDIAGSLSFTAPEKAEGDLSELLVISLRGRDLFLAISVKEWVPTVFGASLECLARLHEPIRITSLKRRRQIQAAASGSVEDEEGVEKSAVPEVLHRLVSFLAEHALDVPGFFATPGELELVSLVRKCLDSGDDFPLDKLLPSSRAAEATSAHADQSEDQQHLIDAVSALDQIESDIGAFSLASPTLLSTVPREAPRSSSRASTTADASSTLAGESDSAERYIGLHSVADCLLRFFEHLQEPVIGGEAFERAIRCESQAEAYTVVQGLKETHANTLLYIVAFLRIAIKQAADPTERATRPDRFAIVFSSVLLRPSHKSAGPFGQGKPLGLASIPRRKKQFLAWLLEE</sequence>
<dbReference type="Pfam" id="PF17144">
    <property type="entry name" value="Ribosomal_L5e"/>
    <property type="match status" value="1"/>
</dbReference>
<dbReference type="PANTHER" id="PTHR23410">
    <property type="entry name" value="RIBOSOMAL PROTEIN L5-RELATED"/>
    <property type="match status" value="1"/>
</dbReference>
<dbReference type="GO" id="GO:0006412">
    <property type="term" value="P:translation"/>
    <property type="evidence" value="ECO:0007669"/>
    <property type="project" value="InterPro"/>
</dbReference>
<evidence type="ECO:0000256" key="2">
    <source>
        <dbReference type="ARBA" id="ARBA00004580"/>
    </source>
</evidence>
<dbReference type="AlphaFoldDB" id="A0A511KNC3"/>
<evidence type="ECO:0000256" key="1">
    <source>
        <dbReference type="ARBA" id="ARBA00004146"/>
    </source>
</evidence>
<keyword evidence="7" id="KW-0687">Ribonucleoprotein</keyword>
<dbReference type="PROSITE" id="PS50238">
    <property type="entry name" value="RHOGAP"/>
    <property type="match status" value="1"/>
</dbReference>
<dbReference type="Pfam" id="PF21310">
    <property type="entry name" value="OCRL-like_ASH"/>
    <property type="match status" value="1"/>
</dbReference>
<dbReference type="Pfam" id="PF22669">
    <property type="entry name" value="Exo_endo_phos2"/>
    <property type="match status" value="1"/>
</dbReference>
<name>A0A511KNC3_RHOTO</name>
<dbReference type="InterPro" id="IPR005485">
    <property type="entry name" value="Rbsml_uL18_euk_arch"/>
</dbReference>
<dbReference type="PRINTS" id="PR00058">
    <property type="entry name" value="RIBOSOMALL5"/>
</dbReference>
<comment type="caution">
    <text evidence="11">The sequence shown here is derived from an EMBL/GenBank/DDBJ whole genome shotgun (WGS) entry which is preliminary data.</text>
</comment>
<evidence type="ECO:0000313" key="12">
    <source>
        <dbReference type="Proteomes" id="UP000321518"/>
    </source>
</evidence>
<reference evidence="11 12" key="1">
    <citation type="submission" date="2019-07" db="EMBL/GenBank/DDBJ databases">
        <title>Rhodotorula toruloides NBRC10032 genome sequencing.</title>
        <authorList>
            <person name="Shida Y."/>
            <person name="Takaku H."/>
            <person name="Ogasawara W."/>
            <person name="Mori K."/>
        </authorList>
    </citation>
    <scope>NUCLEOTIDE SEQUENCE [LARGE SCALE GENOMIC DNA]</scope>
    <source>
        <strain evidence="11 12">NBRC10032</strain>
    </source>
</reference>
<gene>
    <name evidence="11" type="ORF">Rt10032_c17g5864</name>
</gene>
<dbReference type="SUPFAM" id="SSF56219">
    <property type="entry name" value="DNase I-like"/>
    <property type="match status" value="1"/>
</dbReference>
<proteinExistence type="inferred from homology"/>
<dbReference type="GO" id="GO:0016791">
    <property type="term" value="F:phosphatase activity"/>
    <property type="evidence" value="ECO:0007669"/>
    <property type="project" value="InterPro"/>
</dbReference>
<comment type="similarity">
    <text evidence="3">Belongs to the universal ribosomal protein uL18 family.</text>
</comment>
<protein>
    <submittedName>
        <fullName evidence="11">Phosphatidylinositol-bisphosphatase</fullName>
    </submittedName>
</protein>
<dbReference type="InterPro" id="IPR008936">
    <property type="entry name" value="Rho_GTPase_activation_prot"/>
</dbReference>
<evidence type="ECO:0000313" key="11">
    <source>
        <dbReference type="EMBL" id="GEM11847.1"/>
    </source>
</evidence>
<dbReference type="GO" id="GO:0003735">
    <property type="term" value="F:structural constituent of ribosome"/>
    <property type="evidence" value="ECO:0007669"/>
    <property type="project" value="InterPro"/>
</dbReference>
<evidence type="ECO:0000256" key="5">
    <source>
        <dbReference type="ARBA" id="ARBA00022753"/>
    </source>
</evidence>
<dbReference type="GO" id="GO:0031901">
    <property type="term" value="C:early endosome membrane"/>
    <property type="evidence" value="ECO:0007669"/>
    <property type="project" value="UniProtKB-SubCell"/>
</dbReference>
<evidence type="ECO:0000256" key="4">
    <source>
        <dbReference type="ARBA" id="ARBA00022490"/>
    </source>
</evidence>
<dbReference type="GO" id="GO:0046856">
    <property type="term" value="P:phosphatidylinositol dephosphorylation"/>
    <property type="evidence" value="ECO:0007669"/>
    <property type="project" value="InterPro"/>
</dbReference>
<dbReference type="Pfam" id="PF00620">
    <property type="entry name" value="RhoGAP"/>
    <property type="match status" value="1"/>
</dbReference>
<dbReference type="FunFam" id="3.30.420.100:FF:000002">
    <property type="entry name" value="60S ribosomal protein L5"/>
    <property type="match status" value="1"/>
</dbReference>
<dbReference type="Proteomes" id="UP000321518">
    <property type="component" value="Unassembled WGS sequence"/>
</dbReference>
<dbReference type="Gene3D" id="3.30.420.100">
    <property type="match status" value="1"/>
</dbReference>
<dbReference type="InterPro" id="IPR013783">
    <property type="entry name" value="Ig-like_fold"/>
</dbReference>
<accession>A0A511KNC3</accession>
<dbReference type="EMBL" id="BJWK01000017">
    <property type="protein sequence ID" value="GEM11847.1"/>
    <property type="molecule type" value="Genomic_DNA"/>
</dbReference>
<feature type="compositionally biased region" description="Polar residues" evidence="9">
    <location>
        <begin position="443"/>
        <end position="453"/>
    </location>
</feature>
<feature type="region of interest" description="Disordered" evidence="9">
    <location>
        <begin position="1121"/>
        <end position="1142"/>
    </location>
</feature>
<evidence type="ECO:0000256" key="8">
    <source>
        <dbReference type="ARBA" id="ARBA00023329"/>
    </source>
</evidence>
<dbReference type="GO" id="GO:0000027">
    <property type="term" value="P:ribosomal large subunit assembly"/>
    <property type="evidence" value="ECO:0007669"/>
    <property type="project" value="TreeGrafter"/>
</dbReference>
<keyword evidence="5" id="KW-0967">Endosome</keyword>
<dbReference type="SMART" id="SM00324">
    <property type="entry name" value="RhoGAP"/>
    <property type="match status" value="1"/>
</dbReference>
<dbReference type="GO" id="GO:0022625">
    <property type="term" value="C:cytosolic large ribosomal subunit"/>
    <property type="evidence" value="ECO:0007669"/>
    <property type="project" value="TreeGrafter"/>
</dbReference>
<dbReference type="OrthoDB" id="7862313at2759"/>
<dbReference type="HAMAP" id="MF_01337_A">
    <property type="entry name" value="Ribosomal_uL18_A"/>
    <property type="match status" value="1"/>
</dbReference>
<evidence type="ECO:0000256" key="3">
    <source>
        <dbReference type="ARBA" id="ARBA00007116"/>
    </source>
</evidence>
<dbReference type="Pfam" id="PF14204">
    <property type="entry name" value="Ribosomal_L18_c"/>
    <property type="match status" value="1"/>
</dbReference>
<evidence type="ECO:0000256" key="7">
    <source>
        <dbReference type="ARBA" id="ARBA00023274"/>
    </source>
</evidence>
<dbReference type="InterPro" id="IPR048869">
    <property type="entry name" value="OCRL-1_2_ASH"/>
</dbReference>
<dbReference type="Gene3D" id="3.60.10.10">
    <property type="entry name" value="Endonuclease/exonuclease/phosphatase"/>
    <property type="match status" value="1"/>
</dbReference>
<dbReference type="Gene3D" id="1.10.555.10">
    <property type="entry name" value="Rho GTPase activation protein"/>
    <property type="match status" value="1"/>
</dbReference>
<dbReference type="Gene3D" id="2.60.40.10">
    <property type="entry name" value="Immunoglobulins"/>
    <property type="match status" value="1"/>
</dbReference>
<dbReference type="CDD" id="cd00432">
    <property type="entry name" value="Ribosomal_L18_L5e"/>
    <property type="match status" value="1"/>
</dbReference>
<evidence type="ECO:0000256" key="6">
    <source>
        <dbReference type="ARBA" id="ARBA00022980"/>
    </source>
</evidence>
<evidence type="ECO:0000259" key="10">
    <source>
        <dbReference type="PROSITE" id="PS50238"/>
    </source>
</evidence>
<dbReference type="GO" id="GO:0007165">
    <property type="term" value="P:signal transduction"/>
    <property type="evidence" value="ECO:0007669"/>
    <property type="project" value="InterPro"/>
</dbReference>
<feature type="domain" description="Rho-GAP" evidence="10">
    <location>
        <begin position="1008"/>
        <end position="1277"/>
    </location>
</feature>
<dbReference type="GO" id="GO:0008097">
    <property type="term" value="F:5S rRNA binding"/>
    <property type="evidence" value="ECO:0007669"/>
    <property type="project" value="InterPro"/>
</dbReference>
<evidence type="ECO:0000256" key="9">
    <source>
        <dbReference type="SAM" id="MobiDB-lite"/>
    </source>
</evidence>
<dbReference type="InterPro" id="IPR000300">
    <property type="entry name" value="IPPc"/>
</dbReference>
<organism evidence="11 12">
    <name type="scientific">Rhodotorula toruloides</name>
    <name type="common">Yeast</name>
    <name type="synonym">Rhodosporidium toruloides</name>
    <dbReference type="NCBI Taxonomy" id="5286"/>
    <lineage>
        <taxon>Eukaryota</taxon>
        <taxon>Fungi</taxon>
        <taxon>Dikarya</taxon>
        <taxon>Basidiomycota</taxon>
        <taxon>Pucciniomycotina</taxon>
        <taxon>Microbotryomycetes</taxon>
        <taxon>Sporidiobolales</taxon>
        <taxon>Sporidiobolaceae</taxon>
        <taxon>Rhodotorula</taxon>
    </lineage>
</organism>
<keyword evidence="8" id="KW-0968">Cytoplasmic vesicle</keyword>
<dbReference type="PANTHER" id="PTHR23410:SF12">
    <property type="entry name" value="LARGE RIBOSOMAL SUBUNIT PROTEIN UL18"/>
    <property type="match status" value="1"/>
</dbReference>
<feature type="compositionally biased region" description="Low complexity" evidence="9">
    <location>
        <begin position="1127"/>
        <end position="1141"/>
    </location>
</feature>
<keyword evidence="4" id="KW-0963">Cytoplasm</keyword>
<feature type="region of interest" description="Disordered" evidence="9">
    <location>
        <begin position="440"/>
        <end position="463"/>
    </location>
</feature>
<dbReference type="SUPFAM" id="SSF48350">
    <property type="entry name" value="GTPase activation domain, GAP"/>
    <property type="match status" value="1"/>
</dbReference>
<keyword evidence="6" id="KW-0689">Ribosomal protein</keyword>
<dbReference type="SUPFAM" id="SSF53137">
    <property type="entry name" value="Translational machinery components"/>
    <property type="match status" value="1"/>
</dbReference>
<dbReference type="InterPro" id="IPR000198">
    <property type="entry name" value="RhoGAP_dom"/>
</dbReference>
<dbReference type="InterPro" id="IPR036691">
    <property type="entry name" value="Endo/exonu/phosph_ase_sf"/>
</dbReference>
<dbReference type="InterPro" id="IPR025607">
    <property type="entry name" value="Ribosomal_uL18_C_euk"/>
</dbReference>